<dbReference type="EMBL" id="OZ021735">
    <property type="protein sequence ID" value="CAK9309009.1"/>
    <property type="molecule type" value="Genomic_DNA"/>
</dbReference>
<evidence type="ECO:0000313" key="2">
    <source>
        <dbReference type="Proteomes" id="UP001642487"/>
    </source>
</evidence>
<accession>A0ABP0XMB6</accession>
<evidence type="ECO:0000313" key="1">
    <source>
        <dbReference type="EMBL" id="CAK9309009.1"/>
    </source>
</evidence>
<protein>
    <submittedName>
        <fullName evidence="1">Uncharacterized protein</fullName>
    </submittedName>
</protein>
<gene>
    <name evidence="1" type="ORF">CITCOLO1_LOCUS531</name>
</gene>
<keyword evidence="2" id="KW-1185">Reference proteome</keyword>
<name>A0ABP0XMB6_9ROSI</name>
<dbReference type="Proteomes" id="UP001642487">
    <property type="component" value="Chromosome 1"/>
</dbReference>
<reference evidence="1 2" key="1">
    <citation type="submission" date="2024-03" db="EMBL/GenBank/DDBJ databases">
        <authorList>
            <person name="Gkanogiannis A."/>
            <person name="Becerra Lopez-Lavalle L."/>
        </authorList>
    </citation>
    <scope>NUCLEOTIDE SEQUENCE [LARGE SCALE GENOMIC DNA]</scope>
</reference>
<organism evidence="1 2">
    <name type="scientific">Citrullus colocynthis</name>
    <name type="common">colocynth</name>
    <dbReference type="NCBI Taxonomy" id="252529"/>
    <lineage>
        <taxon>Eukaryota</taxon>
        <taxon>Viridiplantae</taxon>
        <taxon>Streptophyta</taxon>
        <taxon>Embryophyta</taxon>
        <taxon>Tracheophyta</taxon>
        <taxon>Spermatophyta</taxon>
        <taxon>Magnoliopsida</taxon>
        <taxon>eudicotyledons</taxon>
        <taxon>Gunneridae</taxon>
        <taxon>Pentapetalae</taxon>
        <taxon>rosids</taxon>
        <taxon>fabids</taxon>
        <taxon>Cucurbitales</taxon>
        <taxon>Cucurbitaceae</taxon>
        <taxon>Benincaseae</taxon>
        <taxon>Citrullus</taxon>
    </lineage>
</organism>
<sequence length="66" mass="7777">MFFTTFPTRRKNSSSTFRSFPKFLSRACGEDFPNHNLFLLLISWEKREGDSSTFSLFFSFTFSIES</sequence>
<proteinExistence type="predicted"/>